<keyword evidence="5" id="KW-1133">Transmembrane helix</keyword>
<dbReference type="CAZy" id="CBM6">
    <property type="family name" value="Carbohydrate-Binding Module Family 6"/>
</dbReference>
<dbReference type="Proteomes" id="UP000002221">
    <property type="component" value="Chromosome"/>
</dbReference>
<dbReference type="InterPro" id="IPR005084">
    <property type="entry name" value="CBM6"/>
</dbReference>
<evidence type="ECO:0000256" key="3">
    <source>
        <dbReference type="ARBA" id="ARBA00022801"/>
    </source>
</evidence>
<protein>
    <submittedName>
        <fullName evidence="7">Glycoside hydrolase family 43</fullName>
    </submittedName>
</protein>
<dbReference type="Gene3D" id="2.60.120.200">
    <property type="match status" value="1"/>
</dbReference>
<proteinExistence type="inferred from homology"/>
<dbReference type="Pfam" id="PF04616">
    <property type="entry name" value="Glyco_hydro_43"/>
    <property type="match status" value="1"/>
</dbReference>
<feature type="transmembrane region" description="Helical" evidence="5">
    <location>
        <begin position="20"/>
        <end position="42"/>
    </location>
</feature>
<dbReference type="SUPFAM" id="SSF49785">
    <property type="entry name" value="Galactose-binding domain-like"/>
    <property type="match status" value="1"/>
</dbReference>
<dbReference type="InterPro" id="IPR041542">
    <property type="entry name" value="GH43_C2"/>
</dbReference>
<evidence type="ECO:0000256" key="2">
    <source>
        <dbReference type="ARBA" id="ARBA00022729"/>
    </source>
</evidence>
<sequence length="797" mass="88810">MWIVILNRLRFKKASREWPVILGGWLILAGWMALGFLVRAGYAQEPGRPVYVNPVIPGDHPDPTLTRVGAYYYTSGSSFNVTPRIYRSTDLVHWEIVGRPVSASWSLYGDVPAGGVWGGHMVYYQGLYWHFFGRGTGDRAMYFVTAHRPEGPWGMPVRMNVPPGIPGLGVDNSIFIDEDGRWFLLSKNGPQNNYIVELGPDGQPAGVVYDLTWINPDSAGNPYGWAEGPVMWKYQGYYYYSFAQHLVGNQYVMRSDTLSDDPADWEGPRLLFETVPDRYQRVFRNPNHCSPAVTADDGTHWMICHAYDQSGPGEEWRALGRQGLLVEVRYEEGWPVARFPTTEPVEGPALPSSGIPWAVPRSDFFDRSRLAVHWSLLGYTPEETYDLTERPGWLRLTPKGGRTFPPTPGRNTVLQAAAERAYSLMTRVDFDPATTSDEAGLWIINGPETLQARLCVTRSSEGERVVAFRFDTLAHSTPLPSEEPVWLKLEREGHELTASFSLDGASWAPVAEKVNVARLDREQPASESGYDFNAFTGNQQGLYVLGNTPAYFDLYIYRDAYSRIPAQHPTNYNGVITSRNGLPAHANYLAGIHDGEWAMYAGVEFGAPGSDYSRIPRQVVVTASSATGGGVVEVWVDALDTGQKIAEVPIKSTGSWDVYQDFTAEVVPVSGRHDVFLRFRGNPTETLFRIRSLLFEGQLTETATGPGAAVRPLLVTHYPNPVRDDVTFLVSLPRTGPVRLVLYNALGQQVATLIDAVRPAGRYPLRFTIKHLSPGLYFYQLTTKDQVVTGQLIVISR</sequence>
<dbReference type="AlphaFoldDB" id="D0MHK2"/>
<dbReference type="PANTHER" id="PTHR42812">
    <property type="entry name" value="BETA-XYLOSIDASE"/>
    <property type="match status" value="1"/>
</dbReference>
<dbReference type="CDD" id="cd04084">
    <property type="entry name" value="CBM6_xylanase-like"/>
    <property type="match status" value="1"/>
</dbReference>
<dbReference type="Pfam" id="PF18962">
    <property type="entry name" value="Por_Secre_tail"/>
    <property type="match status" value="1"/>
</dbReference>
<dbReference type="CAZy" id="GH43">
    <property type="family name" value="Glycoside Hydrolase Family 43"/>
</dbReference>
<dbReference type="NCBIfam" id="TIGR04183">
    <property type="entry name" value="Por_Secre_tail"/>
    <property type="match status" value="1"/>
</dbReference>
<dbReference type="EMBL" id="CP001807">
    <property type="protein sequence ID" value="ACY47960.1"/>
    <property type="molecule type" value="Genomic_DNA"/>
</dbReference>
<comment type="similarity">
    <text evidence="1">Belongs to the glycosyl hydrolase 43 family.</text>
</comment>
<name>D0MHK2_RHOM4</name>
<dbReference type="GO" id="GO:0030246">
    <property type="term" value="F:carbohydrate binding"/>
    <property type="evidence" value="ECO:0007669"/>
    <property type="project" value="InterPro"/>
</dbReference>
<dbReference type="Gene3D" id="2.60.120.260">
    <property type="entry name" value="Galactose-binding domain-like"/>
    <property type="match status" value="1"/>
</dbReference>
<dbReference type="PROSITE" id="PS51175">
    <property type="entry name" value="CBM6"/>
    <property type="match status" value="1"/>
</dbReference>
<evidence type="ECO:0000259" key="6">
    <source>
        <dbReference type="PROSITE" id="PS51175"/>
    </source>
</evidence>
<keyword evidence="2" id="KW-0732">Signal</keyword>
<dbReference type="PANTHER" id="PTHR42812:SF14">
    <property type="entry name" value="SECRETED PROTEIN"/>
    <property type="match status" value="1"/>
</dbReference>
<dbReference type="SUPFAM" id="SSF49899">
    <property type="entry name" value="Concanavalin A-like lectins/glucanases"/>
    <property type="match status" value="1"/>
</dbReference>
<dbReference type="OrthoDB" id="9801455at2"/>
<evidence type="ECO:0000256" key="1">
    <source>
        <dbReference type="ARBA" id="ARBA00009865"/>
    </source>
</evidence>
<dbReference type="HOGENOM" id="CLU_019255_0_0_10"/>
<dbReference type="InterPro" id="IPR008979">
    <property type="entry name" value="Galactose-bd-like_sf"/>
</dbReference>
<evidence type="ECO:0000313" key="8">
    <source>
        <dbReference type="Proteomes" id="UP000002221"/>
    </source>
</evidence>
<keyword evidence="5" id="KW-0812">Transmembrane</keyword>
<dbReference type="RefSeq" id="WP_012843572.1">
    <property type="nucleotide sequence ID" value="NC_013501.1"/>
</dbReference>
<evidence type="ECO:0000256" key="4">
    <source>
        <dbReference type="ARBA" id="ARBA00023295"/>
    </source>
</evidence>
<keyword evidence="8" id="KW-1185">Reference proteome</keyword>
<dbReference type="Pfam" id="PF17851">
    <property type="entry name" value="GH43_C2"/>
    <property type="match status" value="1"/>
</dbReference>
<dbReference type="InterPro" id="IPR026444">
    <property type="entry name" value="Secre_tail"/>
</dbReference>
<keyword evidence="4" id="KW-0326">Glycosidase</keyword>
<dbReference type="InterPro" id="IPR006584">
    <property type="entry name" value="Cellulose-bd_IV"/>
</dbReference>
<dbReference type="eggNOG" id="COG3507">
    <property type="taxonomic scope" value="Bacteria"/>
</dbReference>
<dbReference type="SUPFAM" id="SSF75005">
    <property type="entry name" value="Arabinanase/levansucrase/invertase"/>
    <property type="match status" value="1"/>
</dbReference>
<reference evidence="7 8" key="1">
    <citation type="journal article" date="2009" name="Stand. Genomic Sci.">
        <title>Complete genome sequence of Rhodothermus marinus type strain (R-10).</title>
        <authorList>
            <person name="Nolan M."/>
            <person name="Tindall B.J."/>
            <person name="Pomrenke H."/>
            <person name="Lapidus A."/>
            <person name="Copeland A."/>
            <person name="Glavina Del Rio T."/>
            <person name="Lucas S."/>
            <person name="Chen F."/>
            <person name="Tice H."/>
            <person name="Cheng J.F."/>
            <person name="Saunders E."/>
            <person name="Han C."/>
            <person name="Bruce D."/>
            <person name="Goodwin L."/>
            <person name="Chain P."/>
            <person name="Pitluck S."/>
            <person name="Ovchinikova G."/>
            <person name="Pati A."/>
            <person name="Ivanova N."/>
            <person name="Mavromatis K."/>
            <person name="Chen A."/>
            <person name="Palaniappan K."/>
            <person name="Land M."/>
            <person name="Hauser L."/>
            <person name="Chang Y.J."/>
            <person name="Jeffries C.D."/>
            <person name="Brettin T."/>
            <person name="Goker M."/>
            <person name="Bristow J."/>
            <person name="Eisen J.A."/>
            <person name="Markowitz V."/>
            <person name="Hugenholtz P."/>
            <person name="Kyrpides N.C."/>
            <person name="Klenk H.P."/>
            <person name="Detter J.C."/>
        </authorList>
    </citation>
    <scope>NUCLEOTIDE SEQUENCE [LARGE SCALE GENOMIC DNA]</scope>
    <source>
        <strain evidence="8">ATCC 43812 / DSM 4252 / R-10</strain>
    </source>
</reference>
<dbReference type="InterPro" id="IPR006710">
    <property type="entry name" value="Glyco_hydro_43"/>
</dbReference>
<dbReference type="Gene3D" id="2.115.10.20">
    <property type="entry name" value="Glycosyl hydrolase domain, family 43"/>
    <property type="match status" value="1"/>
</dbReference>
<organism evidence="7 8">
    <name type="scientific">Rhodothermus marinus (strain ATCC 43812 / DSM 4252 / R-10)</name>
    <name type="common">Rhodothermus obamensis</name>
    <dbReference type="NCBI Taxonomy" id="518766"/>
    <lineage>
        <taxon>Bacteria</taxon>
        <taxon>Pseudomonadati</taxon>
        <taxon>Rhodothermota</taxon>
        <taxon>Rhodothermia</taxon>
        <taxon>Rhodothermales</taxon>
        <taxon>Rhodothermaceae</taxon>
        <taxon>Rhodothermus</taxon>
    </lineage>
</organism>
<dbReference type="STRING" id="518766.Rmar_1068"/>
<accession>D0MHK2</accession>
<dbReference type="InterPro" id="IPR051795">
    <property type="entry name" value="Glycosyl_Hydrlase_43"/>
</dbReference>
<evidence type="ECO:0000256" key="5">
    <source>
        <dbReference type="SAM" id="Phobius"/>
    </source>
</evidence>
<dbReference type="GO" id="GO:0005975">
    <property type="term" value="P:carbohydrate metabolic process"/>
    <property type="evidence" value="ECO:0007669"/>
    <property type="project" value="InterPro"/>
</dbReference>
<evidence type="ECO:0000313" key="7">
    <source>
        <dbReference type="EMBL" id="ACY47960.1"/>
    </source>
</evidence>
<dbReference type="Pfam" id="PF03422">
    <property type="entry name" value="CBM_6"/>
    <property type="match status" value="1"/>
</dbReference>
<keyword evidence="5" id="KW-0472">Membrane</keyword>
<dbReference type="KEGG" id="rmr:Rmar_1068"/>
<feature type="domain" description="CBM6" evidence="6">
    <location>
        <begin position="562"/>
        <end position="696"/>
    </location>
</feature>
<dbReference type="SMART" id="SM00606">
    <property type="entry name" value="CBD_IV"/>
    <property type="match status" value="1"/>
</dbReference>
<dbReference type="InterPro" id="IPR023296">
    <property type="entry name" value="Glyco_hydro_beta-prop_sf"/>
</dbReference>
<keyword evidence="3 7" id="KW-0378">Hydrolase</keyword>
<dbReference type="GO" id="GO:0004553">
    <property type="term" value="F:hydrolase activity, hydrolyzing O-glycosyl compounds"/>
    <property type="evidence" value="ECO:0007669"/>
    <property type="project" value="InterPro"/>
</dbReference>
<gene>
    <name evidence="7" type="ordered locus">Rmar_1068</name>
</gene>
<dbReference type="InterPro" id="IPR013320">
    <property type="entry name" value="ConA-like_dom_sf"/>
</dbReference>